<feature type="compositionally biased region" description="Polar residues" evidence="1">
    <location>
        <begin position="504"/>
        <end position="513"/>
    </location>
</feature>
<feature type="compositionally biased region" description="Basic residues" evidence="1">
    <location>
        <begin position="520"/>
        <end position="576"/>
    </location>
</feature>
<name>A0A6C0J9A6_9ZZZZ</name>
<reference evidence="2" key="1">
    <citation type="journal article" date="2020" name="Nature">
        <title>Giant virus diversity and host interactions through global metagenomics.</title>
        <authorList>
            <person name="Schulz F."/>
            <person name="Roux S."/>
            <person name="Paez-Espino D."/>
            <person name="Jungbluth S."/>
            <person name="Walsh D.A."/>
            <person name="Denef V.J."/>
            <person name="McMahon K.D."/>
            <person name="Konstantinidis K.T."/>
            <person name="Eloe-Fadrosh E.A."/>
            <person name="Kyrpides N.C."/>
            <person name="Woyke T."/>
        </authorList>
    </citation>
    <scope>NUCLEOTIDE SEQUENCE</scope>
    <source>
        <strain evidence="2">GVMAG-M-3300025860-25</strain>
    </source>
</reference>
<feature type="region of interest" description="Disordered" evidence="1">
    <location>
        <begin position="500"/>
        <end position="576"/>
    </location>
</feature>
<proteinExistence type="predicted"/>
<sequence length="576" mass="66727">MVYGEGIKKLTGELLDCVIPLWCDPEGLGYKKISCALEHGCGIPLQYYIEELETIAVRTQDDKSEKRQKRLEFLKLCNFSPILQQYFVRLIRYLNGDGIDELGKYIFDDNKLIFVISGGNIITIFAKLLNEIFTYVGIGNLSQFNQVFFGLEVNWETFKNAVQTEITVDKWGQFHTYYSELGNNTTEFSDFDYNLLPNKDINKPIFLVPPKVPPPHQSGFFLFRIKTNISFVRWTTTPAERNKACISWFKENPEKAKSFWVQSAQQSWLDLKEPSGENCKKVIEELLNIKEQINIETKQNVLDIIKYHQENIGIINELDAIIEYIKYTNFTLNSFLRQYNENYLNVFYSKETLFKSELPNISSSLLLEFMKDPLQTQCINKIQLARNPNTRITNTYQGGYRYPIDNQTVHIMPTIYKNNNAHAVKIRTELTANDEAINWKGTGIVINFIDQENSTNDNVSISAELLSIEEASEILLTLKRVVKRDRYNGERDRYNEEEYGDWDSVNNSENRSNGPGGLKFKNKRIKSVKKPAKKKPVKKKSVKKKSVKKKSVKKKSVKKKPVKKKSVKKKPVKKKT</sequence>
<evidence type="ECO:0000313" key="2">
    <source>
        <dbReference type="EMBL" id="QHU01107.1"/>
    </source>
</evidence>
<dbReference type="AlphaFoldDB" id="A0A6C0J9A6"/>
<evidence type="ECO:0000256" key="1">
    <source>
        <dbReference type="SAM" id="MobiDB-lite"/>
    </source>
</evidence>
<organism evidence="2">
    <name type="scientific">viral metagenome</name>
    <dbReference type="NCBI Taxonomy" id="1070528"/>
    <lineage>
        <taxon>unclassified sequences</taxon>
        <taxon>metagenomes</taxon>
        <taxon>organismal metagenomes</taxon>
    </lineage>
</organism>
<accession>A0A6C0J9A6</accession>
<dbReference type="EMBL" id="MN740335">
    <property type="protein sequence ID" value="QHU01107.1"/>
    <property type="molecule type" value="Genomic_DNA"/>
</dbReference>
<protein>
    <submittedName>
        <fullName evidence="2">Uncharacterized protein</fullName>
    </submittedName>
</protein>